<organism evidence="5">
    <name type="scientific">Kwoniella bestiolae CBS 10118</name>
    <dbReference type="NCBI Taxonomy" id="1296100"/>
    <lineage>
        <taxon>Eukaryota</taxon>
        <taxon>Fungi</taxon>
        <taxon>Dikarya</taxon>
        <taxon>Basidiomycota</taxon>
        <taxon>Agaricomycotina</taxon>
        <taxon>Tremellomycetes</taxon>
        <taxon>Tremellales</taxon>
        <taxon>Cryptococcaceae</taxon>
        <taxon>Kwoniella</taxon>
    </lineage>
</organism>
<dbReference type="InterPro" id="IPR051219">
    <property type="entry name" value="Heterochromatin_chromo-domain"/>
</dbReference>
<feature type="compositionally biased region" description="Polar residues" evidence="3">
    <location>
        <begin position="117"/>
        <end position="136"/>
    </location>
</feature>
<dbReference type="STRING" id="1296100.A0A1B9FYQ6"/>
<dbReference type="PANTHER" id="PTHR22812">
    <property type="entry name" value="CHROMOBOX PROTEIN"/>
    <property type="match status" value="1"/>
</dbReference>
<dbReference type="InterPro" id="IPR023780">
    <property type="entry name" value="Chromo_domain"/>
</dbReference>
<dbReference type="InterPro" id="IPR000953">
    <property type="entry name" value="Chromo/chromo_shadow_dom"/>
</dbReference>
<dbReference type="InterPro" id="IPR016197">
    <property type="entry name" value="Chromo-like_dom_sf"/>
</dbReference>
<dbReference type="CDD" id="cd18657">
    <property type="entry name" value="CSD_Swi6"/>
    <property type="match status" value="1"/>
</dbReference>
<keyword evidence="7" id="KW-1185">Reference proteome</keyword>
<feature type="domain" description="Chromo" evidence="4">
    <location>
        <begin position="43"/>
        <end position="106"/>
    </location>
</feature>
<dbReference type="Gene3D" id="2.40.50.40">
    <property type="match status" value="2"/>
</dbReference>
<proteinExistence type="predicted"/>
<dbReference type="EMBL" id="CP144546">
    <property type="protein sequence ID" value="WVW85331.1"/>
    <property type="molecule type" value="Genomic_DNA"/>
</dbReference>
<feature type="compositionally biased region" description="Acidic residues" evidence="3">
    <location>
        <begin position="15"/>
        <end position="45"/>
    </location>
</feature>
<reference evidence="5" key="3">
    <citation type="submission" date="2014-01" db="EMBL/GenBank/DDBJ databases">
        <title>Evolution of pathogenesis and genome organization in the Tremellales.</title>
        <authorList>
            <person name="Cuomo C."/>
            <person name="Litvintseva A."/>
            <person name="Heitman J."/>
            <person name="Chen Y."/>
            <person name="Sun S."/>
            <person name="Springer D."/>
            <person name="Dromer F."/>
            <person name="Young S."/>
            <person name="Zeng Q."/>
            <person name="Chapman S."/>
            <person name="Gujja S."/>
            <person name="Saif S."/>
            <person name="Birren B."/>
        </authorList>
    </citation>
    <scope>NUCLEOTIDE SEQUENCE</scope>
    <source>
        <strain evidence="5">CBS 10118</strain>
    </source>
</reference>
<dbReference type="GO" id="GO:0005634">
    <property type="term" value="C:nucleus"/>
    <property type="evidence" value="ECO:0007669"/>
    <property type="project" value="UniProtKB-SubCell"/>
</dbReference>
<dbReference type="Pfam" id="PF01393">
    <property type="entry name" value="Chromo_shadow"/>
    <property type="match status" value="1"/>
</dbReference>
<dbReference type="Proteomes" id="UP000092730">
    <property type="component" value="Chromosome 6"/>
</dbReference>
<gene>
    <name evidence="5" type="ORF">I302_06893</name>
    <name evidence="6" type="ORF">I302_107369</name>
</gene>
<dbReference type="SUPFAM" id="SSF54160">
    <property type="entry name" value="Chromo domain-like"/>
    <property type="match status" value="2"/>
</dbReference>
<feature type="region of interest" description="Disordered" evidence="3">
    <location>
        <begin position="97"/>
        <end position="173"/>
    </location>
</feature>
<dbReference type="SMART" id="SM00300">
    <property type="entry name" value="ChSh"/>
    <property type="match status" value="1"/>
</dbReference>
<dbReference type="KEGG" id="kbi:30211292"/>
<dbReference type="EMBL" id="KI894023">
    <property type="protein sequence ID" value="OCF23907.1"/>
    <property type="molecule type" value="Genomic_DNA"/>
</dbReference>
<feature type="compositionally biased region" description="Basic and acidic residues" evidence="3">
    <location>
        <begin position="157"/>
        <end position="169"/>
    </location>
</feature>
<evidence type="ECO:0000313" key="6">
    <source>
        <dbReference type="EMBL" id="WVW85331.1"/>
    </source>
</evidence>
<dbReference type="SMART" id="SM00298">
    <property type="entry name" value="CHROMO"/>
    <property type="match status" value="1"/>
</dbReference>
<dbReference type="CDD" id="cd00024">
    <property type="entry name" value="CD_CSD"/>
    <property type="match status" value="1"/>
</dbReference>
<reference evidence="6" key="2">
    <citation type="submission" date="2013-07" db="EMBL/GenBank/DDBJ databases">
        <authorList>
            <consortium name="The Broad Institute Genome Sequencing Platform"/>
            <person name="Cuomo C."/>
            <person name="Litvintseva A."/>
            <person name="Chen Y."/>
            <person name="Heitman J."/>
            <person name="Sun S."/>
            <person name="Springer D."/>
            <person name="Dromer F."/>
            <person name="Young S.K."/>
            <person name="Zeng Q."/>
            <person name="Gargeya S."/>
            <person name="Fitzgerald M."/>
            <person name="Abouelleil A."/>
            <person name="Alvarado L."/>
            <person name="Berlin A.M."/>
            <person name="Chapman S.B."/>
            <person name="Dewar J."/>
            <person name="Goldberg J."/>
            <person name="Griggs A."/>
            <person name="Gujja S."/>
            <person name="Hansen M."/>
            <person name="Howarth C."/>
            <person name="Imamovic A."/>
            <person name="Larimer J."/>
            <person name="McCowan C."/>
            <person name="Murphy C."/>
            <person name="Pearson M."/>
            <person name="Priest M."/>
            <person name="Roberts A."/>
            <person name="Saif S."/>
            <person name="Shea T."/>
            <person name="Sykes S."/>
            <person name="Wortman J."/>
            <person name="Nusbaum C."/>
            <person name="Birren B."/>
        </authorList>
    </citation>
    <scope>NUCLEOTIDE SEQUENCE</scope>
    <source>
        <strain evidence="6">CBS 10118</strain>
    </source>
</reference>
<dbReference type="RefSeq" id="XP_019044977.1">
    <property type="nucleotide sequence ID" value="XM_019193500.1"/>
</dbReference>
<dbReference type="Pfam" id="PF00385">
    <property type="entry name" value="Chromo"/>
    <property type="match status" value="1"/>
</dbReference>
<dbReference type="PRINTS" id="PR00504">
    <property type="entry name" value="CHROMODOMAIN"/>
</dbReference>
<feature type="compositionally biased region" description="Acidic residues" evidence="3">
    <location>
        <begin position="146"/>
        <end position="155"/>
    </location>
</feature>
<reference evidence="5" key="1">
    <citation type="submission" date="2013-07" db="EMBL/GenBank/DDBJ databases">
        <title>The Genome Sequence of Cryptococcus bestiolae CBS10118.</title>
        <authorList>
            <consortium name="The Broad Institute Genome Sequencing Platform"/>
            <person name="Cuomo C."/>
            <person name="Litvintseva A."/>
            <person name="Chen Y."/>
            <person name="Heitman J."/>
            <person name="Sun S."/>
            <person name="Springer D."/>
            <person name="Dromer F."/>
            <person name="Young S.K."/>
            <person name="Zeng Q."/>
            <person name="Gargeya S."/>
            <person name="Fitzgerald M."/>
            <person name="Abouelleil A."/>
            <person name="Alvarado L."/>
            <person name="Berlin A.M."/>
            <person name="Chapman S.B."/>
            <person name="Dewar J."/>
            <person name="Goldberg J."/>
            <person name="Griggs A."/>
            <person name="Gujja S."/>
            <person name="Hansen M."/>
            <person name="Howarth C."/>
            <person name="Imamovic A."/>
            <person name="Larimer J."/>
            <person name="McCowan C."/>
            <person name="Murphy C."/>
            <person name="Pearson M."/>
            <person name="Priest M."/>
            <person name="Roberts A."/>
            <person name="Saif S."/>
            <person name="Shea T."/>
            <person name="Sykes S."/>
            <person name="Wortman J."/>
            <person name="Nusbaum C."/>
            <person name="Birren B."/>
        </authorList>
    </citation>
    <scope>NUCLEOTIDE SEQUENCE [LARGE SCALE GENOMIC DNA]</scope>
    <source>
        <strain evidence="5">CBS 10118</strain>
    </source>
</reference>
<dbReference type="OrthoDB" id="433924at2759"/>
<evidence type="ECO:0000313" key="5">
    <source>
        <dbReference type="EMBL" id="OCF23907.1"/>
    </source>
</evidence>
<dbReference type="InterPro" id="IPR017984">
    <property type="entry name" value="Chromo_dom_subgr"/>
</dbReference>
<name>A0A1B9FYQ6_9TREE</name>
<dbReference type="GO" id="GO:0006338">
    <property type="term" value="P:chromatin remodeling"/>
    <property type="evidence" value="ECO:0007669"/>
    <property type="project" value="UniProtKB-ARBA"/>
</dbReference>
<accession>A0A1B9FYQ6</accession>
<dbReference type="AlphaFoldDB" id="A0A1B9FYQ6"/>
<evidence type="ECO:0000256" key="3">
    <source>
        <dbReference type="SAM" id="MobiDB-lite"/>
    </source>
</evidence>
<evidence type="ECO:0000313" key="7">
    <source>
        <dbReference type="Proteomes" id="UP000092730"/>
    </source>
</evidence>
<evidence type="ECO:0000256" key="1">
    <source>
        <dbReference type="ARBA" id="ARBA00004123"/>
    </source>
</evidence>
<protein>
    <recommendedName>
        <fullName evidence="4">Chromo domain-containing protein</fullName>
    </recommendedName>
</protein>
<evidence type="ECO:0000256" key="2">
    <source>
        <dbReference type="ARBA" id="ARBA00023242"/>
    </source>
</evidence>
<dbReference type="PROSITE" id="PS50013">
    <property type="entry name" value="CHROMO_2"/>
    <property type="match status" value="1"/>
</dbReference>
<feature type="region of interest" description="Disordered" evidence="3">
    <location>
        <begin position="1"/>
        <end position="45"/>
    </location>
</feature>
<comment type="subcellular location">
    <subcellularLocation>
        <location evidence="1">Nucleus</location>
    </subcellularLocation>
</comment>
<sequence>MSARKSRSAEKEVEPQDMEVEDPAVDGTEGEEEEEEEEEEGEYEVEAVVDHRQKKGNQAGKYEYLVSWKGYGPEHNTWEPEEHVAHAADIVSRYWATKPKTVAAPKETKKRGRPSAGGSSTPVPASQKAKSARTTNGTGKRRTEGGDDDDEEQPEFEISHVDSTEKYEDVPDWEDTVNSVDTIERGSKNDLVIYLTMVGGEKVAVPTDLAYRRCPQKVLQFYEKHLKWKAS</sequence>
<reference evidence="6" key="4">
    <citation type="submission" date="2024-02" db="EMBL/GenBank/DDBJ databases">
        <title>Comparative genomics of Cryptococcus and Kwoniella reveals pathogenesis evolution and contrasting modes of karyotype evolution via chromosome fusion or intercentromeric recombination.</title>
        <authorList>
            <person name="Coelho M.A."/>
            <person name="David-Palma M."/>
            <person name="Shea T."/>
            <person name="Bowers K."/>
            <person name="McGinley-Smith S."/>
            <person name="Mohammad A.W."/>
            <person name="Gnirke A."/>
            <person name="Yurkov A.M."/>
            <person name="Nowrousian M."/>
            <person name="Sun S."/>
            <person name="Cuomo C.A."/>
            <person name="Heitman J."/>
        </authorList>
    </citation>
    <scope>NUCLEOTIDE SEQUENCE</scope>
    <source>
        <strain evidence="6">CBS 10118</strain>
    </source>
</reference>
<dbReference type="VEuPathDB" id="FungiDB:I302_06893"/>
<keyword evidence="2" id="KW-0539">Nucleus</keyword>
<dbReference type="InterPro" id="IPR008251">
    <property type="entry name" value="Chromo_shadow_dom"/>
</dbReference>
<evidence type="ECO:0000259" key="4">
    <source>
        <dbReference type="PROSITE" id="PS50013"/>
    </source>
</evidence>
<dbReference type="GeneID" id="30211292"/>